<dbReference type="Proteomes" id="UP000483362">
    <property type="component" value="Unassembled WGS sequence"/>
</dbReference>
<gene>
    <name evidence="1" type="ORF">FYJ29_06825</name>
</gene>
<evidence type="ECO:0000313" key="1">
    <source>
        <dbReference type="EMBL" id="MSS17468.1"/>
    </source>
</evidence>
<comment type="caution">
    <text evidence="1">The sequence shown here is derived from an EMBL/GenBank/DDBJ whole genome shotgun (WGS) entry which is preliminary data.</text>
</comment>
<dbReference type="AlphaFoldDB" id="A0A6L5XDT2"/>
<dbReference type="Pfam" id="PF09674">
    <property type="entry name" value="DUF2400"/>
    <property type="match status" value="1"/>
</dbReference>
<protein>
    <submittedName>
        <fullName evidence="1">TIGR02757 family protein</fullName>
    </submittedName>
</protein>
<evidence type="ECO:0000313" key="2">
    <source>
        <dbReference type="Proteomes" id="UP000483362"/>
    </source>
</evidence>
<reference evidence="1 2" key="1">
    <citation type="submission" date="2019-08" db="EMBL/GenBank/DDBJ databases">
        <title>In-depth cultivation of the pig gut microbiome towards novel bacterial diversity and tailored functional studies.</title>
        <authorList>
            <person name="Wylensek D."/>
            <person name="Hitch T.C.A."/>
            <person name="Clavel T."/>
        </authorList>
    </citation>
    <scope>NUCLEOTIDE SEQUENCE [LARGE SCALE GENOMIC DNA]</scope>
    <source>
        <strain evidence="1 2">Oil-RF-744-WCA-WT-10</strain>
    </source>
</reference>
<dbReference type="NCBIfam" id="TIGR02757">
    <property type="entry name" value="TIGR02757 family protein"/>
    <property type="match status" value="1"/>
</dbReference>
<dbReference type="InterPro" id="IPR014127">
    <property type="entry name" value="CHP02757"/>
</dbReference>
<sequence>MKSVKIHIKRAVRELLIEQAGRCETAAFMQGDPSWFMHHVQGQPSQEVMAFVAASLSYGNRVAFRPKLQHMLDSSQGDPYQWLRSGAFASTVPDDVSRSFYRLHTFHHMHTLLRALQAMLRDYGTMGGYVSSQGCTTAMQAIELLTGYFAQYDTGHLVPVNAKSSCKRLCMFLRWMVRDGSPVDLGIWPFIDKSTLIMPLDTHVLQEARRLGLIKTKAATMSTALRLTEQLRRVFPGDPLKADYALFGSSVQ</sequence>
<dbReference type="EMBL" id="VULT01000009">
    <property type="protein sequence ID" value="MSS17468.1"/>
    <property type="molecule type" value="Genomic_DNA"/>
</dbReference>
<organism evidence="1 2">
    <name type="scientific">Sodaliphilus pleomorphus</name>
    <dbReference type="NCBI Taxonomy" id="2606626"/>
    <lineage>
        <taxon>Bacteria</taxon>
        <taxon>Pseudomonadati</taxon>
        <taxon>Bacteroidota</taxon>
        <taxon>Bacteroidia</taxon>
        <taxon>Bacteroidales</taxon>
        <taxon>Muribaculaceae</taxon>
        <taxon>Sodaliphilus</taxon>
    </lineage>
</organism>
<proteinExistence type="predicted"/>
<accession>A0A6L5XDT2</accession>
<name>A0A6L5XDT2_9BACT</name>
<dbReference type="RefSeq" id="WP_154328690.1">
    <property type="nucleotide sequence ID" value="NZ_CP045696.1"/>
</dbReference>
<keyword evidence="2" id="KW-1185">Reference proteome</keyword>